<sequence>MMGWTFLILAGIFEVVGVTGINMILQKKSIKSFLVFILGLGSSFIFLSMAMQSLPMGTAYAIWTGIGTVGSGVVGILFYGESKHWLRIIFMAMVLSAAVGLKLIS</sequence>
<evidence type="ECO:0000256" key="3">
    <source>
        <dbReference type="ARBA" id="ARBA00022475"/>
    </source>
</evidence>
<keyword evidence="5 8" id="KW-1133">Transmembrane helix</keyword>
<evidence type="ECO:0000256" key="2">
    <source>
        <dbReference type="ARBA" id="ARBA00022448"/>
    </source>
</evidence>
<feature type="transmembrane region" description="Helical" evidence="8">
    <location>
        <begin position="6"/>
        <end position="25"/>
    </location>
</feature>
<feature type="transmembrane region" description="Helical" evidence="8">
    <location>
        <begin position="60"/>
        <end position="78"/>
    </location>
</feature>
<reference evidence="9 10" key="1">
    <citation type="submission" date="2020-08" db="EMBL/GenBank/DDBJ databases">
        <title>A Genomic Blueprint of the Chicken Gut Microbiome.</title>
        <authorList>
            <person name="Gilroy R."/>
            <person name="Ravi A."/>
            <person name="Getino M."/>
            <person name="Pursley I."/>
            <person name="Horton D.L."/>
            <person name="Alikhan N.-F."/>
            <person name="Baker D."/>
            <person name="Gharbi K."/>
            <person name="Hall N."/>
            <person name="Watson M."/>
            <person name="Adriaenssens E.M."/>
            <person name="Foster-Nyarko E."/>
            <person name="Jarju S."/>
            <person name="Secka A."/>
            <person name="Antonio M."/>
            <person name="Oren A."/>
            <person name="Chaudhuri R."/>
            <person name="La Ragione R.M."/>
            <person name="Hildebrand F."/>
            <person name="Pallen M.J."/>
        </authorList>
    </citation>
    <scope>NUCLEOTIDE SEQUENCE [LARGE SCALE GENOMIC DNA]</scope>
    <source>
        <strain evidence="9 10">Sa5YUA1</strain>
    </source>
</reference>
<keyword evidence="4 7" id="KW-0812">Transmembrane</keyword>
<dbReference type="Proteomes" id="UP000657931">
    <property type="component" value="Unassembled WGS sequence"/>
</dbReference>
<evidence type="ECO:0000313" key="10">
    <source>
        <dbReference type="Proteomes" id="UP000657931"/>
    </source>
</evidence>
<evidence type="ECO:0000313" key="9">
    <source>
        <dbReference type="EMBL" id="MBD7937669.1"/>
    </source>
</evidence>
<dbReference type="Gene3D" id="1.10.3730.20">
    <property type="match status" value="1"/>
</dbReference>
<dbReference type="InterPro" id="IPR000390">
    <property type="entry name" value="Small_drug/metabolite_transptr"/>
</dbReference>
<name>A0ABR8QQ57_9BACI</name>
<feature type="transmembrane region" description="Helical" evidence="8">
    <location>
        <begin position="32"/>
        <end position="54"/>
    </location>
</feature>
<gene>
    <name evidence="9" type="ORF">H9655_11625</name>
</gene>
<feature type="transmembrane region" description="Helical" evidence="8">
    <location>
        <begin position="85"/>
        <end position="104"/>
    </location>
</feature>
<accession>A0ABR8QQ57</accession>
<organism evidence="9 10">
    <name type="scientific">Cytobacillus stercorigallinarum</name>
    <dbReference type="NCBI Taxonomy" id="2762240"/>
    <lineage>
        <taxon>Bacteria</taxon>
        <taxon>Bacillati</taxon>
        <taxon>Bacillota</taxon>
        <taxon>Bacilli</taxon>
        <taxon>Bacillales</taxon>
        <taxon>Bacillaceae</taxon>
        <taxon>Cytobacillus</taxon>
    </lineage>
</organism>
<evidence type="ECO:0000256" key="4">
    <source>
        <dbReference type="ARBA" id="ARBA00022692"/>
    </source>
</evidence>
<evidence type="ECO:0000256" key="1">
    <source>
        <dbReference type="ARBA" id="ARBA00004651"/>
    </source>
</evidence>
<dbReference type="Pfam" id="PF00893">
    <property type="entry name" value="Multi_Drug_Res"/>
    <property type="match status" value="1"/>
</dbReference>
<comment type="similarity">
    <text evidence="7">Belongs to the drug/metabolite transporter (DMT) superfamily. Small multidrug resistance (SMR) (TC 2.A.7.1) family.</text>
</comment>
<evidence type="ECO:0000256" key="8">
    <source>
        <dbReference type="SAM" id="Phobius"/>
    </source>
</evidence>
<keyword evidence="3" id="KW-1003">Cell membrane</keyword>
<dbReference type="InterPro" id="IPR045324">
    <property type="entry name" value="Small_multidrug_res"/>
</dbReference>
<dbReference type="PANTHER" id="PTHR30561:SF0">
    <property type="entry name" value="GUANIDINIUM EXPORTER"/>
    <property type="match status" value="1"/>
</dbReference>
<evidence type="ECO:0000256" key="7">
    <source>
        <dbReference type="RuleBase" id="RU003942"/>
    </source>
</evidence>
<proteinExistence type="inferred from homology"/>
<comment type="subcellular location">
    <subcellularLocation>
        <location evidence="1 7">Cell membrane</location>
        <topology evidence="1 7">Multi-pass membrane protein</topology>
    </subcellularLocation>
</comment>
<evidence type="ECO:0000256" key="5">
    <source>
        <dbReference type="ARBA" id="ARBA00022989"/>
    </source>
</evidence>
<keyword evidence="2" id="KW-0813">Transport</keyword>
<dbReference type="EMBL" id="JACSQT010000005">
    <property type="protein sequence ID" value="MBD7937669.1"/>
    <property type="molecule type" value="Genomic_DNA"/>
</dbReference>
<protein>
    <submittedName>
        <fullName evidence="9">Multidrug efflux SMR transporter</fullName>
    </submittedName>
</protein>
<evidence type="ECO:0000256" key="6">
    <source>
        <dbReference type="ARBA" id="ARBA00023136"/>
    </source>
</evidence>
<dbReference type="InterPro" id="IPR037185">
    <property type="entry name" value="EmrE-like"/>
</dbReference>
<comment type="caution">
    <text evidence="9">The sequence shown here is derived from an EMBL/GenBank/DDBJ whole genome shotgun (WGS) entry which is preliminary data.</text>
</comment>
<dbReference type="SUPFAM" id="SSF103481">
    <property type="entry name" value="Multidrug resistance efflux transporter EmrE"/>
    <property type="match status" value="1"/>
</dbReference>
<keyword evidence="6 8" id="KW-0472">Membrane</keyword>
<keyword evidence="10" id="KW-1185">Reference proteome</keyword>
<dbReference type="PANTHER" id="PTHR30561">
    <property type="entry name" value="SMR FAMILY PROTON-DEPENDENT DRUG EFFLUX TRANSPORTER SUGE"/>
    <property type="match status" value="1"/>
</dbReference>